<evidence type="ECO:0000313" key="1">
    <source>
        <dbReference type="EMBL" id="KAI4831818.1"/>
    </source>
</evidence>
<dbReference type="EMBL" id="CM043786">
    <property type="protein sequence ID" value="KAI4831818.1"/>
    <property type="molecule type" value="Genomic_DNA"/>
</dbReference>
<feature type="non-terminal residue" evidence="1">
    <location>
        <position position="370"/>
    </location>
</feature>
<accession>A0ACB9XYC2</accession>
<keyword evidence="2" id="KW-1185">Reference proteome</keyword>
<protein>
    <submittedName>
        <fullName evidence="1">Uncharacterized protein</fullName>
    </submittedName>
</protein>
<evidence type="ECO:0000313" key="2">
    <source>
        <dbReference type="Proteomes" id="UP001057452"/>
    </source>
</evidence>
<organism evidence="1 2">
    <name type="scientific">Chaenocephalus aceratus</name>
    <name type="common">Blackfin icefish</name>
    <name type="synonym">Chaenichthys aceratus</name>
    <dbReference type="NCBI Taxonomy" id="36190"/>
    <lineage>
        <taxon>Eukaryota</taxon>
        <taxon>Metazoa</taxon>
        <taxon>Chordata</taxon>
        <taxon>Craniata</taxon>
        <taxon>Vertebrata</taxon>
        <taxon>Euteleostomi</taxon>
        <taxon>Actinopterygii</taxon>
        <taxon>Neopterygii</taxon>
        <taxon>Teleostei</taxon>
        <taxon>Neoteleostei</taxon>
        <taxon>Acanthomorphata</taxon>
        <taxon>Eupercaria</taxon>
        <taxon>Perciformes</taxon>
        <taxon>Notothenioidei</taxon>
        <taxon>Channichthyidae</taxon>
        <taxon>Chaenocephalus</taxon>
    </lineage>
</organism>
<reference evidence="1" key="1">
    <citation type="submission" date="2022-05" db="EMBL/GenBank/DDBJ databases">
        <title>Chromosome-level genome of Chaenocephalus aceratus.</title>
        <authorList>
            <person name="Park H."/>
        </authorList>
    </citation>
    <scope>NUCLEOTIDE SEQUENCE</scope>
    <source>
        <strain evidence="1">KU_202001</strain>
    </source>
</reference>
<dbReference type="Proteomes" id="UP001057452">
    <property type="component" value="Chromosome 2"/>
</dbReference>
<comment type="caution">
    <text evidence="1">The sequence shown here is derived from an EMBL/GenBank/DDBJ whole genome shotgun (WGS) entry which is preliminary data.</text>
</comment>
<sequence length="370" mass="41299">MSSVVNNCEFSDGLLVIRLDNVPLATEKESRLLLFQDMDSQLESLNCSERISKAQHAISLTADEYNHTIPKESTPTAWQVLYADRYTCQNTGVPEGCSDPFSFLISVSLSCCSTLTQQEIPWSTSSAEEAGLHTFYFLLLLAYFIASCIYFKPLQQALKKGRGDLIGCDCLTQEEVIKTNACVKALTYCDLQYISLKGLREVLCLYPDYAQKFISEIQHDLTYNLREGHNTEARCESNGGILKKLSSIKEDEEGSGSEGERSPLPRVPPLGRLGRGLRSPLPSPMRSPLRSPMMPSRTFRVVGDRPTSLQIPIVSYNVPSPPNFSPRFVYGIETENQSGSAQMFDYSPRSPQSPHEEADTMQTIAKLKHE</sequence>
<gene>
    <name evidence="1" type="ORF">KUCAC02_001339</name>
</gene>
<proteinExistence type="predicted"/>
<name>A0ACB9XYC2_CHAAC</name>